<evidence type="ECO:0000313" key="1">
    <source>
        <dbReference type="EMBL" id="KAG5420051.1"/>
    </source>
</evidence>
<reference evidence="1 2" key="1">
    <citation type="submission" date="2020-12" db="EMBL/GenBank/DDBJ databases">
        <title>Effect of drift, selection, and recombination on the evolution of hybrid genomes in Candida yeast pathogens.</title>
        <authorList>
            <person name="Mixao V."/>
            <person name="Ksiezopolska E."/>
            <person name="Saus E."/>
            <person name="Boekhout T."/>
            <person name="Gacser A."/>
            <person name="Gabaldon T."/>
        </authorList>
    </citation>
    <scope>NUCLEOTIDE SEQUENCE [LARGE SCALE GENOMIC DNA]</scope>
    <source>
        <strain evidence="1 2">BP57</strain>
    </source>
</reference>
<sequence>MDNCRLQSKQISQKLKFHKDINNTKTNQFTVISLYNLEKYMMAMDANFPIVIFAFDDCYPVLLDCILRRFQKVRSYEVSSFYYGYHTYPLNDLRVQYRNQREFTYTAPPLPDEVELDSEEAQRKVLMKEIFEHSQYNSVLDYEWHSARFLHLFDKFLFVTDLGISLPMYDSPKFRFNSQLKTLRISGSRSHVEGHIGEYFNTSALENLSLSWHFNLDIFLPVTELDEKLPKLANLTIFACNLEFDEFIADWRERTHRTLESLVIKTHESDKECFEGIAGLFFSFPNACINWWADDYWNGDCLRFEDDLIKMMSPRLSHGVLCYHINNDHASKLNGTQIRVCNSEGEEMMVHLKKFYSSEEIQWFNGIYDQAMLTPSYDDVAYDKSVFCDENCGNAFRNH</sequence>
<dbReference type="GeneID" id="93650560"/>
<gene>
    <name evidence="1" type="ORF">I9W82_001931</name>
</gene>
<evidence type="ECO:0000313" key="2">
    <source>
        <dbReference type="Proteomes" id="UP000669133"/>
    </source>
</evidence>
<dbReference type="EMBL" id="JAEOAQ010000002">
    <property type="protein sequence ID" value="KAG5420051.1"/>
    <property type="molecule type" value="Genomic_DNA"/>
</dbReference>
<protein>
    <submittedName>
        <fullName evidence="1">Uncharacterized protein</fullName>
    </submittedName>
</protein>
<organism evidence="1 2">
    <name type="scientific">Candida metapsilosis</name>
    <dbReference type="NCBI Taxonomy" id="273372"/>
    <lineage>
        <taxon>Eukaryota</taxon>
        <taxon>Fungi</taxon>
        <taxon>Dikarya</taxon>
        <taxon>Ascomycota</taxon>
        <taxon>Saccharomycotina</taxon>
        <taxon>Pichiomycetes</taxon>
        <taxon>Debaryomycetaceae</taxon>
        <taxon>Candida/Lodderomyces clade</taxon>
        <taxon>Candida</taxon>
    </lineage>
</organism>
<dbReference type="AlphaFoldDB" id="A0A8H8DDM4"/>
<proteinExistence type="predicted"/>
<dbReference type="Proteomes" id="UP000669133">
    <property type="component" value="Unassembled WGS sequence"/>
</dbReference>
<accession>A0A8H8DDM4</accession>
<dbReference type="SUPFAM" id="SSF52047">
    <property type="entry name" value="RNI-like"/>
    <property type="match status" value="1"/>
</dbReference>
<comment type="caution">
    <text evidence="1">The sequence shown here is derived from an EMBL/GenBank/DDBJ whole genome shotgun (WGS) entry which is preliminary data.</text>
</comment>
<dbReference type="RefSeq" id="XP_067549167.1">
    <property type="nucleotide sequence ID" value="XM_067690731.1"/>
</dbReference>
<name>A0A8H8DDM4_9ASCO</name>
<keyword evidence="2" id="KW-1185">Reference proteome</keyword>